<protein>
    <submittedName>
        <fullName evidence="7">Peroxiredoxin-5, mitochondrial</fullName>
    </submittedName>
</protein>
<evidence type="ECO:0000256" key="4">
    <source>
        <dbReference type="ARBA" id="ARBA00023002"/>
    </source>
</evidence>
<feature type="non-terminal residue" evidence="7">
    <location>
        <position position="1"/>
    </location>
</feature>
<dbReference type="GO" id="GO:0005777">
    <property type="term" value="C:peroxisome"/>
    <property type="evidence" value="ECO:0007669"/>
    <property type="project" value="TreeGrafter"/>
</dbReference>
<dbReference type="PANTHER" id="PTHR10430">
    <property type="entry name" value="PEROXIREDOXIN"/>
    <property type="match status" value="1"/>
</dbReference>
<evidence type="ECO:0000313" key="7">
    <source>
        <dbReference type="EMBL" id="KAF4706773.1"/>
    </source>
</evidence>
<dbReference type="AlphaFoldDB" id="A0A7J6QEM3"/>
<dbReference type="GO" id="GO:0005739">
    <property type="term" value="C:mitochondrion"/>
    <property type="evidence" value="ECO:0007669"/>
    <property type="project" value="TreeGrafter"/>
</dbReference>
<dbReference type="PANTHER" id="PTHR10430:SF16">
    <property type="entry name" value="PEROXIREDOXIN-5, MITOCHONDRIAL"/>
    <property type="match status" value="1"/>
</dbReference>
<dbReference type="GO" id="GO:0042744">
    <property type="term" value="P:hydrogen peroxide catabolic process"/>
    <property type="evidence" value="ECO:0007669"/>
    <property type="project" value="TreeGrafter"/>
</dbReference>
<dbReference type="InterPro" id="IPR036249">
    <property type="entry name" value="Thioredoxin-like_sf"/>
</dbReference>
<evidence type="ECO:0000256" key="2">
    <source>
        <dbReference type="ARBA" id="ARBA00022559"/>
    </source>
</evidence>
<dbReference type="InterPro" id="IPR013740">
    <property type="entry name" value="Redoxin"/>
</dbReference>
<evidence type="ECO:0000256" key="3">
    <source>
        <dbReference type="ARBA" id="ARBA00022862"/>
    </source>
</evidence>
<keyword evidence="2" id="KW-0575">Peroxidase</keyword>
<dbReference type="EMBL" id="JABANM010030139">
    <property type="protein sequence ID" value="KAF4706773.1"/>
    <property type="molecule type" value="Genomic_DNA"/>
</dbReference>
<gene>
    <name evidence="7" type="primary">PRDX5_1</name>
    <name evidence="7" type="ORF">FOZ62_002703</name>
</gene>
<dbReference type="SUPFAM" id="SSF52833">
    <property type="entry name" value="Thioredoxin-like"/>
    <property type="match status" value="1"/>
</dbReference>
<evidence type="ECO:0000256" key="5">
    <source>
        <dbReference type="PIRSR" id="PIRSR637944-1"/>
    </source>
</evidence>
<feature type="active site" description="Cysteine sulfenic acid (-SOH) intermediate" evidence="5">
    <location>
        <position position="74"/>
    </location>
</feature>
<dbReference type="GO" id="GO:0045454">
    <property type="term" value="P:cell redox homeostasis"/>
    <property type="evidence" value="ECO:0007669"/>
    <property type="project" value="TreeGrafter"/>
</dbReference>
<dbReference type="Gene3D" id="3.40.30.10">
    <property type="entry name" value="Glutaredoxin"/>
    <property type="match status" value="1"/>
</dbReference>
<comment type="caution">
    <text evidence="7">The sequence shown here is derived from an EMBL/GenBank/DDBJ whole genome shotgun (WGS) entry which is preliminary data.</text>
</comment>
<evidence type="ECO:0000313" key="8">
    <source>
        <dbReference type="Proteomes" id="UP000574390"/>
    </source>
</evidence>
<proteinExistence type="inferred from homology"/>
<evidence type="ECO:0000259" key="6">
    <source>
        <dbReference type="Pfam" id="PF08534"/>
    </source>
</evidence>
<reference evidence="7 8" key="1">
    <citation type="submission" date="2020-04" db="EMBL/GenBank/DDBJ databases">
        <title>Perkinsus olseni comparative genomics.</title>
        <authorList>
            <person name="Bogema D.R."/>
        </authorList>
    </citation>
    <scope>NUCLEOTIDE SEQUENCE [LARGE SCALE GENOMIC DNA]</scope>
    <source>
        <strain evidence="7">ATCC PRA-205</strain>
    </source>
</reference>
<dbReference type="Pfam" id="PF08534">
    <property type="entry name" value="Redoxin"/>
    <property type="match status" value="1"/>
</dbReference>
<keyword evidence="3" id="KW-0049">Antioxidant</keyword>
<accession>A0A7J6QEM3</accession>
<dbReference type="Proteomes" id="UP000574390">
    <property type="component" value="Unassembled WGS sequence"/>
</dbReference>
<dbReference type="GO" id="GO:0034599">
    <property type="term" value="P:cellular response to oxidative stress"/>
    <property type="evidence" value="ECO:0007669"/>
    <property type="project" value="InterPro"/>
</dbReference>
<organism evidence="7 8">
    <name type="scientific">Perkinsus olseni</name>
    <name type="common">Perkinsus atlanticus</name>
    <dbReference type="NCBI Taxonomy" id="32597"/>
    <lineage>
        <taxon>Eukaryota</taxon>
        <taxon>Sar</taxon>
        <taxon>Alveolata</taxon>
        <taxon>Perkinsozoa</taxon>
        <taxon>Perkinsea</taxon>
        <taxon>Perkinsida</taxon>
        <taxon>Perkinsidae</taxon>
        <taxon>Perkinsus</taxon>
    </lineage>
</organism>
<dbReference type="InterPro" id="IPR037944">
    <property type="entry name" value="PRX5-like"/>
</dbReference>
<comment type="similarity">
    <text evidence="1">Belongs to the peroxiredoxin family. Prx5 subfamily.</text>
</comment>
<dbReference type="GO" id="GO:0008379">
    <property type="term" value="F:thioredoxin peroxidase activity"/>
    <property type="evidence" value="ECO:0007669"/>
    <property type="project" value="InterPro"/>
</dbReference>
<evidence type="ECO:0000256" key="1">
    <source>
        <dbReference type="ARBA" id="ARBA00010505"/>
    </source>
</evidence>
<name>A0A7J6QEM3_PEROL</name>
<feature type="domain" description="Redoxin" evidence="6">
    <location>
        <begin position="32"/>
        <end position="82"/>
    </location>
</feature>
<sequence length="111" mass="11714">MLSRVATGFAPAALAAAPASRMMAARCFSVAVGDALPDVTVREADPGDKKSLRDIFGKDKGILFGVPGAFTPTCDQSHLPGYVVRGNVEWGLSGWCNSVMLKVINSFHFIG</sequence>
<keyword evidence="4" id="KW-0560">Oxidoreductase</keyword>